<organism evidence="1 2">
    <name type="scientific">Streblomastix strix</name>
    <dbReference type="NCBI Taxonomy" id="222440"/>
    <lineage>
        <taxon>Eukaryota</taxon>
        <taxon>Metamonada</taxon>
        <taxon>Preaxostyla</taxon>
        <taxon>Oxymonadida</taxon>
        <taxon>Streblomastigidae</taxon>
        <taxon>Streblomastix</taxon>
    </lineage>
</organism>
<reference evidence="1 2" key="1">
    <citation type="submission" date="2019-03" db="EMBL/GenBank/DDBJ databases">
        <title>Single cell metagenomics reveals metabolic interactions within the superorganism composed of flagellate Streblomastix strix and complex community of Bacteroidetes bacteria on its surface.</title>
        <authorList>
            <person name="Treitli S.C."/>
            <person name="Kolisko M."/>
            <person name="Husnik F."/>
            <person name="Keeling P."/>
            <person name="Hampl V."/>
        </authorList>
    </citation>
    <scope>NUCLEOTIDE SEQUENCE [LARGE SCALE GENOMIC DNA]</scope>
    <source>
        <strain evidence="1">ST1C</strain>
    </source>
</reference>
<protein>
    <submittedName>
        <fullName evidence="1">Uncharacterized protein</fullName>
    </submittedName>
</protein>
<gene>
    <name evidence="1" type="ORF">EZS28_015992</name>
</gene>
<evidence type="ECO:0000313" key="2">
    <source>
        <dbReference type="Proteomes" id="UP000324800"/>
    </source>
</evidence>
<dbReference type="EMBL" id="SNRW01003964">
    <property type="protein sequence ID" value="KAA6388485.1"/>
    <property type="molecule type" value="Genomic_DNA"/>
</dbReference>
<name>A0A5J4W0W4_9EUKA</name>
<comment type="caution">
    <text evidence="1">The sequence shown here is derived from an EMBL/GenBank/DDBJ whole genome shotgun (WGS) entry which is preliminary data.</text>
</comment>
<dbReference type="Proteomes" id="UP000324800">
    <property type="component" value="Unassembled WGS sequence"/>
</dbReference>
<sequence length="347" mass="38831">MGRPFKNKGSRNGHKSVPFQKCALVQWARHATNAYIGHQFEPRSRLARRATGFRRTSVRSTVSAHCSHQCTHTTHHTVSTRLRVAIANTGRRHRSAAAGNQLLLNKYVEYAGSGGNIRRCTGSAAFTTHRDTNCRSTTPAATSDDRRSPFKILIASTGVLGAWLAERTNMARIRPFSGINAHLFDRNIDSVMSRSNLATTLRQIGIKQLTSRQRVANVQGNLIGANAFLNLQPPQRRAMLTPTQITNNLLLGIITKSELQNQQLQISQAHTQVPYQAKFQQNLQLQQQLLTLNRAYSEDSQTQKQNTTARNSHTVMEIDMESEGRDITPPPLEAKINQASFNRLKNY</sequence>
<accession>A0A5J4W0W4</accession>
<evidence type="ECO:0000313" key="1">
    <source>
        <dbReference type="EMBL" id="KAA6388485.1"/>
    </source>
</evidence>
<proteinExistence type="predicted"/>
<dbReference type="AlphaFoldDB" id="A0A5J4W0W4"/>